<keyword evidence="3" id="KW-1185">Reference proteome</keyword>
<gene>
    <name evidence="2" type="ORF">STAFG_5789</name>
</gene>
<evidence type="ECO:0000256" key="1">
    <source>
        <dbReference type="SAM" id="MobiDB-lite"/>
    </source>
</evidence>
<evidence type="ECO:0000313" key="3">
    <source>
        <dbReference type="Proteomes" id="UP000015001"/>
    </source>
</evidence>
<organism evidence="2 3">
    <name type="scientific">Streptomyces afghaniensis 772</name>
    <dbReference type="NCBI Taxonomy" id="1283301"/>
    <lineage>
        <taxon>Bacteria</taxon>
        <taxon>Bacillati</taxon>
        <taxon>Actinomycetota</taxon>
        <taxon>Actinomycetes</taxon>
        <taxon>Kitasatosporales</taxon>
        <taxon>Streptomycetaceae</taxon>
        <taxon>Streptomyces</taxon>
    </lineage>
</organism>
<proteinExistence type="predicted"/>
<dbReference type="Proteomes" id="UP000015001">
    <property type="component" value="Unassembled WGS sequence"/>
</dbReference>
<evidence type="ECO:0000313" key="2">
    <source>
        <dbReference type="EMBL" id="EPJ37182.1"/>
    </source>
</evidence>
<reference evidence="2 3" key="1">
    <citation type="submission" date="2013-02" db="EMBL/GenBank/DDBJ databases">
        <title>Draft Genome Sequence of Streptomyces afghaniensis, Which Produces Compounds of the Julimycin B-Complex.</title>
        <authorList>
            <person name="Gruening B.A."/>
            <person name="Praeg A."/>
            <person name="Erxleben A."/>
            <person name="Guenther S."/>
            <person name="Fiedler H.-P."/>
            <person name="Goodfellow M."/>
            <person name="Mueller M."/>
        </authorList>
    </citation>
    <scope>NUCLEOTIDE SEQUENCE [LARGE SCALE GENOMIC DNA]</scope>
    <source>
        <strain evidence="2 3">772</strain>
    </source>
</reference>
<dbReference type="AlphaFoldDB" id="S4MU58"/>
<dbReference type="EMBL" id="AOPY01001519">
    <property type="protein sequence ID" value="EPJ37182.1"/>
    <property type="molecule type" value="Genomic_DNA"/>
</dbReference>
<accession>S4MU58</accession>
<dbReference type="RefSeq" id="WP_020274662.1">
    <property type="nucleotide sequence ID" value="NZ_KE354281.1"/>
</dbReference>
<dbReference type="HOGENOM" id="CLU_1642716_0_0_11"/>
<sequence length="161" mass="16040">MAKSIVVENDPVTGKDKHNVSGSTTSSPPTAYTGLAEFVYSGALTQGLSDLLRINDTPVALMTSRSALPPVETTPPGGRHSGPMGSNFVPPAPPPQPLTLVITDAGLGGGTPSTTAGSALLTVNGVRVLLDGDPIDTCSGVGAPAGSKVSATLQNFVTCSA</sequence>
<comment type="caution">
    <text evidence="2">The sequence shown here is derived from an EMBL/GenBank/DDBJ whole genome shotgun (WGS) entry which is preliminary data.</text>
</comment>
<dbReference type="PATRIC" id="fig|1283301.3.peg.5754"/>
<name>S4MU58_9ACTN</name>
<feature type="region of interest" description="Disordered" evidence="1">
    <location>
        <begin position="1"/>
        <end position="28"/>
    </location>
</feature>
<protein>
    <submittedName>
        <fullName evidence="2">Uncharacterized protein</fullName>
    </submittedName>
</protein>